<dbReference type="InterPro" id="IPR024079">
    <property type="entry name" value="MetalloPept_cat_dom_sf"/>
</dbReference>
<organism evidence="1 2">
    <name type="scientific">Natronosalvus rutilus</name>
    <dbReference type="NCBI Taxonomy" id="2953753"/>
    <lineage>
        <taxon>Archaea</taxon>
        <taxon>Methanobacteriati</taxon>
        <taxon>Methanobacteriota</taxon>
        <taxon>Stenosarchaea group</taxon>
        <taxon>Halobacteria</taxon>
        <taxon>Halobacteriales</taxon>
        <taxon>Natrialbaceae</taxon>
        <taxon>Natronosalvus</taxon>
    </lineage>
</organism>
<protein>
    <submittedName>
        <fullName evidence="1">Peptidase M10A and M12B matrixin and adamalysin</fullName>
    </submittedName>
</protein>
<evidence type="ECO:0000313" key="1">
    <source>
        <dbReference type="EMBL" id="UTF52141.1"/>
    </source>
</evidence>
<dbReference type="EMBL" id="CP100355">
    <property type="protein sequence ID" value="UTF52141.1"/>
    <property type="molecule type" value="Genomic_DNA"/>
</dbReference>
<proteinExistence type="predicted"/>
<dbReference type="GeneID" id="73290387"/>
<dbReference type="SUPFAM" id="SSF55486">
    <property type="entry name" value="Metalloproteases ('zincins'), catalytic domain"/>
    <property type="match status" value="1"/>
</dbReference>
<gene>
    <name evidence="1" type="ORF">NGM29_10035</name>
</gene>
<reference evidence="1" key="1">
    <citation type="submission" date="2022-06" db="EMBL/GenBank/DDBJ databases">
        <title>Diverse halophilic archaea isolated from saline environments.</title>
        <authorList>
            <person name="Cui H.-L."/>
        </authorList>
    </citation>
    <scope>NUCLEOTIDE SEQUENCE</scope>
    <source>
        <strain evidence="1">WLHS1</strain>
    </source>
</reference>
<name>A0A9E7N7A9_9EURY</name>
<dbReference type="AlphaFoldDB" id="A0A9E7N7A9"/>
<dbReference type="RefSeq" id="WP_254155931.1">
    <property type="nucleotide sequence ID" value="NZ_CP100355.1"/>
</dbReference>
<keyword evidence="2" id="KW-1185">Reference proteome</keyword>
<sequence length="253" mass="27562">MVSFDPPTVKRRSFLAGVGSLGTLGTLRYATREPSTEVEVRFWLTEQASTYDIADLLAAHLEAALEYEFWDVDVSFGGVVPVDSEDGARPVLSGRWPMAVGSGATGIGSIDAAKDVNLLVTDGPMHTSPTGYAIPHVASVGGARHIAELEPPDQEADELPYSRPNLTIQVVIHEVGHTLGLRHEHGRTYVVNKATVSTPMMSAYAWDSSFESEKSRCGQEYTPPPHPDRKLTHRFSLCAESTLREYKGGVNLR</sequence>
<dbReference type="KEGG" id="sawl:NGM29_10035"/>
<dbReference type="GO" id="GO:0008237">
    <property type="term" value="F:metallopeptidase activity"/>
    <property type="evidence" value="ECO:0007669"/>
    <property type="project" value="InterPro"/>
</dbReference>
<accession>A0A9E7N7A9</accession>
<evidence type="ECO:0000313" key="2">
    <source>
        <dbReference type="Proteomes" id="UP001056855"/>
    </source>
</evidence>
<dbReference type="Proteomes" id="UP001056855">
    <property type="component" value="Chromosome"/>
</dbReference>
<dbReference type="Gene3D" id="3.40.390.10">
    <property type="entry name" value="Collagenase (Catalytic Domain)"/>
    <property type="match status" value="1"/>
</dbReference>